<comment type="similarity">
    <text evidence="4">Belongs to the NusG family.</text>
</comment>
<dbReference type="EMBL" id="CP018145">
    <property type="protein sequence ID" value="ASJ53871.1"/>
    <property type="molecule type" value="Genomic_DNA"/>
</dbReference>
<dbReference type="Gene3D" id="2.30.30.30">
    <property type="match status" value="1"/>
</dbReference>
<dbReference type="RefSeq" id="WP_088907667.1">
    <property type="nucleotide sequence ID" value="NZ_CP018145.1"/>
</dbReference>
<dbReference type="InterPro" id="IPR006645">
    <property type="entry name" value="NGN-like_dom"/>
</dbReference>
<dbReference type="PANTHER" id="PTHR30265:SF4">
    <property type="entry name" value="KOW MOTIF FAMILY PROTEIN, EXPRESSED"/>
    <property type="match status" value="1"/>
</dbReference>
<dbReference type="GO" id="GO:0006354">
    <property type="term" value="P:DNA-templated transcription elongation"/>
    <property type="evidence" value="ECO:0007669"/>
    <property type="project" value="InterPro"/>
</dbReference>
<evidence type="ECO:0000256" key="3">
    <source>
        <dbReference type="ARBA" id="ARBA00023163"/>
    </source>
</evidence>
<gene>
    <name evidence="6" type="ORF">BP422_10140</name>
</gene>
<evidence type="ECO:0000256" key="1">
    <source>
        <dbReference type="ARBA" id="ARBA00022814"/>
    </source>
</evidence>
<comment type="function">
    <text evidence="4">Participates in transcription elongation, termination and antitermination.</text>
</comment>
<keyword evidence="2 4" id="KW-0805">Transcription regulation</keyword>
<dbReference type="Proteomes" id="UP000197781">
    <property type="component" value="Chromosome"/>
</dbReference>
<dbReference type="PRINTS" id="PR00338">
    <property type="entry name" value="NUSGTNSCPFCT"/>
</dbReference>
<accession>A0A220MFQ8</accession>
<sequence length="194" mass="22951">MNWYVLFVKSGNEHSVKDWLNKSFDKETLYSIVPKRIIPEKKNGELLRVEKNLFPGYIFVKTEMNFSTYYSIKRHSKIIRILNYLNKIDLTYDSTVSPRNCRGNQNYEEAHYFKKIPEEEMSIILKLLNNDDQIDFSQVYTQDFKVYVESGPLKGMEGIIKKIDKHRRRVKVLVSLMGDERIIDLGIEFIEPSV</sequence>
<evidence type="ECO:0000313" key="7">
    <source>
        <dbReference type="Proteomes" id="UP000197781"/>
    </source>
</evidence>
<evidence type="ECO:0000256" key="2">
    <source>
        <dbReference type="ARBA" id="ARBA00023015"/>
    </source>
</evidence>
<dbReference type="KEGG" id="bfm:BP422_10140"/>
<evidence type="ECO:0000313" key="6">
    <source>
        <dbReference type="EMBL" id="ASJ53871.1"/>
    </source>
</evidence>
<dbReference type="Pfam" id="PF02357">
    <property type="entry name" value="NusG"/>
    <property type="match status" value="1"/>
</dbReference>
<dbReference type="SUPFAM" id="SSF82679">
    <property type="entry name" value="N-utilization substance G protein NusG, N-terminal domain"/>
    <property type="match status" value="1"/>
</dbReference>
<keyword evidence="3 4" id="KW-0804">Transcription</keyword>
<dbReference type="InterPro" id="IPR001062">
    <property type="entry name" value="Transcrpt_antiterm_NusG"/>
</dbReference>
<dbReference type="PANTHER" id="PTHR30265">
    <property type="entry name" value="RHO-INTERACTING TRANSCRIPTION TERMINATION FACTOR NUSG"/>
    <property type="match status" value="1"/>
</dbReference>
<name>A0A220MFQ8_9BACL</name>
<dbReference type="NCBIfam" id="NF033641">
    <property type="entry name" value="antiterm_LoaP"/>
    <property type="match status" value="1"/>
</dbReference>
<dbReference type="InterPro" id="IPR043425">
    <property type="entry name" value="NusG-like"/>
</dbReference>
<feature type="domain" description="NusG-like N-terminal" evidence="5">
    <location>
        <begin position="1"/>
        <end position="128"/>
    </location>
</feature>
<protein>
    <recommendedName>
        <fullName evidence="4">Transcription termination/antitermination protein NusG</fullName>
    </recommendedName>
</protein>
<dbReference type="SMART" id="SM00738">
    <property type="entry name" value="NGN"/>
    <property type="match status" value="1"/>
</dbReference>
<dbReference type="GO" id="GO:0032784">
    <property type="term" value="P:regulation of DNA-templated transcription elongation"/>
    <property type="evidence" value="ECO:0007669"/>
    <property type="project" value="InterPro"/>
</dbReference>
<dbReference type="AlphaFoldDB" id="A0A220MFQ8"/>
<dbReference type="InterPro" id="IPR036735">
    <property type="entry name" value="NGN_dom_sf"/>
</dbReference>
<evidence type="ECO:0000259" key="5">
    <source>
        <dbReference type="SMART" id="SM00738"/>
    </source>
</evidence>
<dbReference type="GO" id="GO:0031564">
    <property type="term" value="P:transcription antitermination"/>
    <property type="evidence" value="ECO:0007669"/>
    <property type="project" value="UniProtKB-KW"/>
</dbReference>
<dbReference type="InterPro" id="IPR047663">
    <property type="entry name" value="Transcription_antiterm_LoaP"/>
</dbReference>
<dbReference type="CDD" id="cd08000">
    <property type="entry name" value="NGN"/>
    <property type="match status" value="1"/>
</dbReference>
<dbReference type="GO" id="GO:0006353">
    <property type="term" value="P:DNA-templated transcription termination"/>
    <property type="evidence" value="ECO:0007669"/>
    <property type="project" value="UniProtKB-KW"/>
</dbReference>
<organism evidence="6 7">
    <name type="scientific">Brevibacillus formosus</name>
    <dbReference type="NCBI Taxonomy" id="54913"/>
    <lineage>
        <taxon>Bacteria</taxon>
        <taxon>Bacillati</taxon>
        <taxon>Bacillota</taxon>
        <taxon>Bacilli</taxon>
        <taxon>Bacillales</taxon>
        <taxon>Paenibacillaceae</taxon>
        <taxon>Brevibacillus</taxon>
    </lineage>
</organism>
<reference evidence="6 7" key="1">
    <citation type="submission" date="2016-11" db="EMBL/GenBank/DDBJ databases">
        <authorList>
            <person name="Jaros S."/>
            <person name="Januszkiewicz K."/>
            <person name="Wedrychowicz H."/>
        </authorList>
    </citation>
    <scope>NUCLEOTIDE SEQUENCE [LARGE SCALE GENOMIC DNA]</scope>
    <source>
        <strain evidence="6 7">NF2</strain>
    </source>
</reference>
<keyword evidence="4" id="KW-0806">Transcription termination</keyword>
<dbReference type="SUPFAM" id="SSF50104">
    <property type="entry name" value="Translation proteins SH3-like domain"/>
    <property type="match status" value="1"/>
</dbReference>
<dbReference type="InterPro" id="IPR008991">
    <property type="entry name" value="Translation_prot_SH3-like_sf"/>
</dbReference>
<dbReference type="Gene3D" id="3.30.70.940">
    <property type="entry name" value="NusG, N-terminal domain"/>
    <property type="match status" value="1"/>
</dbReference>
<keyword evidence="1 4" id="KW-0889">Transcription antitermination</keyword>
<dbReference type="InterPro" id="IPR014722">
    <property type="entry name" value="Rib_uL2_dom2"/>
</dbReference>
<dbReference type="CDD" id="cd06091">
    <property type="entry name" value="KOW_NusG"/>
    <property type="match status" value="1"/>
</dbReference>
<evidence type="ECO:0000256" key="4">
    <source>
        <dbReference type="RuleBase" id="RU000538"/>
    </source>
</evidence>
<proteinExistence type="inferred from homology"/>